<gene>
    <name evidence="1" type="ORF">DERF_003403</name>
</gene>
<reference evidence="1" key="1">
    <citation type="submission" date="2013-05" db="EMBL/GenBank/DDBJ databases">
        <authorList>
            <person name="Yim A.K.Y."/>
            <person name="Chan T.F."/>
            <person name="Ji K.M."/>
            <person name="Liu X.Y."/>
            <person name="Zhou J.W."/>
            <person name="Li R.Q."/>
            <person name="Yang K.Y."/>
            <person name="Li J."/>
            <person name="Li M."/>
            <person name="Law P.T.W."/>
            <person name="Wu Y.L."/>
            <person name="Cai Z.L."/>
            <person name="Qin H."/>
            <person name="Bao Y."/>
            <person name="Leung R.K.K."/>
            <person name="Ng P.K.S."/>
            <person name="Zou J."/>
            <person name="Zhong X.J."/>
            <person name="Ran P.X."/>
            <person name="Zhong N.S."/>
            <person name="Liu Z.G."/>
            <person name="Tsui S.K.W."/>
        </authorList>
    </citation>
    <scope>NUCLEOTIDE SEQUENCE</scope>
    <source>
        <strain evidence="1">Derf</strain>
        <tissue evidence="1">Whole organism</tissue>
    </source>
</reference>
<comment type="caution">
    <text evidence="1">The sequence shown here is derived from an EMBL/GenBank/DDBJ whole genome shotgun (WGS) entry which is preliminary data.</text>
</comment>
<evidence type="ECO:0000313" key="1">
    <source>
        <dbReference type="EMBL" id="KAH9529523.1"/>
    </source>
</evidence>
<dbReference type="EMBL" id="ASGP02000001">
    <property type="protein sequence ID" value="KAH9529523.1"/>
    <property type="molecule type" value="Genomic_DNA"/>
</dbReference>
<name>A0A922LBG8_DERFA</name>
<keyword evidence="2" id="KW-1185">Reference proteome</keyword>
<protein>
    <submittedName>
        <fullName evidence="1">Uncharacterized protein</fullName>
    </submittedName>
</protein>
<evidence type="ECO:0000313" key="2">
    <source>
        <dbReference type="Proteomes" id="UP000790347"/>
    </source>
</evidence>
<sequence length="59" mass="6982">MKECYNIRCPYYIHIRLVQESKFTKKEEEEEAVTTTTTQQGQYCPFITRMINSESALLS</sequence>
<reference evidence="1" key="2">
    <citation type="journal article" date="2022" name="Res Sq">
        <title>Comparative Genomics Reveals Insights into the Divergent Evolution of Astigmatic Mites and Household Pest Adaptations.</title>
        <authorList>
            <person name="Xiong Q."/>
            <person name="Wan A.T.-Y."/>
            <person name="Liu X.-Y."/>
            <person name="Fung C.S.-H."/>
            <person name="Xiao X."/>
            <person name="Malainual N."/>
            <person name="Hou J."/>
            <person name="Wang L."/>
            <person name="Wang M."/>
            <person name="Yang K."/>
            <person name="Cui Y."/>
            <person name="Leung E."/>
            <person name="Nong W."/>
            <person name="Shin S.-K."/>
            <person name="Au S."/>
            <person name="Jeong K.Y."/>
            <person name="Chew F.T."/>
            <person name="Hui J."/>
            <person name="Leung T.F."/>
            <person name="Tungtrongchitr A."/>
            <person name="Zhong N."/>
            <person name="Liu Z."/>
            <person name="Tsui S."/>
        </authorList>
    </citation>
    <scope>NUCLEOTIDE SEQUENCE</scope>
    <source>
        <strain evidence="1">Derf</strain>
        <tissue evidence="1">Whole organism</tissue>
    </source>
</reference>
<organism evidence="1 2">
    <name type="scientific">Dermatophagoides farinae</name>
    <name type="common">American house dust mite</name>
    <dbReference type="NCBI Taxonomy" id="6954"/>
    <lineage>
        <taxon>Eukaryota</taxon>
        <taxon>Metazoa</taxon>
        <taxon>Ecdysozoa</taxon>
        <taxon>Arthropoda</taxon>
        <taxon>Chelicerata</taxon>
        <taxon>Arachnida</taxon>
        <taxon>Acari</taxon>
        <taxon>Acariformes</taxon>
        <taxon>Sarcoptiformes</taxon>
        <taxon>Astigmata</taxon>
        <taxon>Psoroptidia</taxon>
        <taxon>Analgoidea</taxon>
        <taxon>Pyroglyphidae</taxon>
        <taxon>Dermatophagoidinae</taxon>
        <taxon>Dermatophagoides</taxon>
    </lineage>
</organism>
<dbReference type="Proteomes" id="UP000790347">
    <property type="component" value="Unassembled WGS sequence"/>
</dbReference>
<dbReference type="AlphaFoldDB" id="A0A922LBG8"/>
<proteinExistence type="predicted"/>
<accession>A0A922LBG8</accession>